<accession>A0A1N7H6V8</accession>
<dbReference type="PROSITE" id="PS00211">
    <property type="entry name" value="ABC_TRANSPORTER_1"/>
    <property type="match status" value="1"/>
</dbReference>
<dbReference type="PANTHER" id="PTHR43790">
    <property type="entry name" value="CARBOHYDRATE TRANSPORT ATP-BINDING PROTEIN MG119-RELATED"/>
    <property type="match status" value="1"/>
</dbReference>
<evidence type="ECO:0000256" key="5">
    <source>
        <dbReference type="SAM" id="MobiDB-lite"/>
    </source>
</evidence>
<dbReference type="InterPro" id="IPR050107">
    <property type="entry name" value="ABC_carbohydrate_import_ATPase"/>
</dbReference>
<dbReference type="PANTHER" id="PTHR43790:SF9">
    <property type="entry name" value="GALACTOFURANOSE TRANSPORTER ATP-BINDING PROTEIN YTFR"/>
    <property type="match status" value="1"/>
</dbReference>
<dbReference type="SMART" id="SM00382">
    <property type="entry name" value="AAA"/>
    <property type="match status" value="2"/>
</dbReference>
<dbReference type="GO" id="GO:0005524">
    <property type="term" value="F:ATP binding"/>
    <property type="evidence" value="ECO:0007669"/>
    <property type="project" value="UniProtKB-KW"/>
</dbReference>
<keyword evidence="4 7" id="KW-0067">ATP-binding</keyword>
<evidence type="ECO:0000259" key="6">
    <source>
        <dbReference type="PROSITE" id="PS50893"/>
    </source>
</evidence>
<keyword evidence="8" id="KW-1185">Reference proteome</keyword>
<dbReference type="SUPFAM" id="SSF52540">
    <property type="entry name" value="P-loop containing nucleoside triphosphate hydrolases"/>
    <property type="match status" value="2"/>
</dbReference>
<name>A0A1N7H6V8_9EURY</name>
<reference evidence="8" key="1">
    <citation type="submission" date="2017-01" db="EMBL/GenBank/DDBJ databases">
        <authorList>
            <person name="Varghese N."/>
            <person name="Submissions S."/>
        </authorList>
    </citation>
    <scope>NUCLEOTIDE SEQUENCE [LARGE SCALE GENOMIC DNA]</scope>
    <source>
        <strain evidence="8">type strain: HArc-</strain>
    </source>
</reference>
<dbReference type="PROSITE" id="PS50893">
    <property type="entry name" value="ABC_TRANSPORTER_2"/>
    <property type="match status" value="2"/>
</dbReference>
<feature type="domain" description="ABC transporter" evidence="6">
    <location>
        <begin position="276"/>
        <end position="524"/>
    </location>
</feature>
<keyword evidence="1" id="KW-0813">Transport</keyword>
<dbReference type="InterPro" id="IPR003593">
    <property type="entry name" value="AAA+_ATPase"/>
</dbReference>
<keyword evidence="2" id="KW-0677">Repeat</keyword>
<evidence type="ECO:0000256" key="3">
    <source>
        <dbReference type="ARBA" id="ARBA00022741"/>
    </source>
</evidence>
<dbReference type="Gene3D" id="3.40.50.300">
    <property type="entry name" value="P-loop containing nucleotide triphosphate hydrolases"/>
    <property type="match status" value="2"/>
</dbReference>
<feature type="domain" description="ABC transporter" evidence="6">
    <location>
        <begin position="26"/>
        <end position="264"/>
    </location>
</feature>
<evidence type="ECO:0000313" key="7">
    <source>
        <dbReference type="EMBL" id="SIS20596.1"/>
    </source>
</evidence>
<sequence length="525" mass="57596">MVEHSMDIEQPTAADVGPPSTGEASLRVENISKSFRHVDALVDVSIELEPGEVVGLVGENGAGKSTLLSILTGVLDPDNGQLYRDNQPVEFAGPQEAASYGVSLVHQEQDVITHFRGYENLFLGRERESMGLLKMDEMSTDAQSFVDDLGIDIDVDKFVKDYSFNERQMLEIAKAFHVSSKSDNPVILLDEPTAGLEEDGRELLFDLIDDLRDEATFVFVSHELDEVLEITDRIYVLKDGELVDEYETDEATQDALQQSMVGRETSAEYYCVPDQRRESNLGDPVFEVNDIQHEDEIGPVSFSVRRGEVFGVVGVEGSGKERLGRILAGDTPATDGSLSVLGEEVQPESPVDMVDAGVGYIPKDRKSEGLLLYQSVLKNTSLAMVRDMYGRLPFLDTNAESSITEETIEDLNIKTPSANSLVHGLSGGNQQKVVIARWLAHETPVLVMDNVSRGIDVGAKEEVYRLCRELTAEGISIVLIGDELPEVIGLSNRIAVMQDGSFADEPIDASPDAKPTEEELIQLMV</sequence>
<evidence type="ECO:0000256" key="4">
    <source>
        <dbReference type="ARBA" id="ARBA00022840"/>
    </source>
</evidence>
<proteinExistence type="predicted"/>
<gene>
    <name evidence="7" type="ORF">SAMN05421752_1289</name>
</gene>
<dbReference type="GO" id="GO:0016887">
    <property type="term" value="F:ATP hydrolysis activity"/>
    <property type="evidence" value="ECO:0007669"/>
    <property type="project" value="InterPro"/>
</dbReference>
<dbReference type="AlphaFoldDB" id="A0A1N7H6V8"/>
<dbReference type="InterPro" id="IPR027417">
    <property type="entry name" value="P-loop_NTPase"/>
</dbReference>
<evidence type="ECO:0000256" key="2">
    <source>
        <dbReference type="ARBA" id="ARBA00022737"/>
    </source>
</evidence>
<evidence type="ECO:0000313" key="8">
    <source>
        <dbReference type="Proteomes" id="UP000185936"/>
    </source>
</evidence>
<protein>
    <submittedName>
        <fullName evidence="7">Monosaccharide ABC transporter ATP-binding protein, CUT2 family</fullName>
    </submittedName>
</protein>
<evidence type="ECO:0000256" key="1">
    <source>
        <dbReference type="ARBA" id="ARBA00022448"/>
    </source>
</evidence>
<dbReference type="InterPro" id="IPR017871">
    <property type="entry name" value="ABC_transporter-like_CS"/>
</dbReference>
<dbReference type="CDD" id="cd03216">
    <property type="entry name" value="ABC_Carb_Monos_I"/>
    <property type="match status" value="1"/>
</dbReference>
<keyword evidence="3" id="KW-0547">Nucleotide-binding</keyword>
<dbReference type="EMBL" id="FTNR01000028">
    <property type="protein sequence ID" value="SIS20596.1"/>
    <property type="molecule type" value="Genomic_DNA"/>
</dbReference>
<feature type="region of interest" description="Disordered" evidence="5">
    <location>
        <begin position="1"/>
        <end position="23"/>
    </location>
</feature>
<dbReference type="Proteomes" id="UP000185936">
    <property type="component" value="Unassembled WGS sequence"/>
</dbReference>
<organism evidence="7 8">
    <name type="scientific">Natronorubrum thiooxidans</name>
    <dbReference type="NCBI Taxonomy" id="308853"/>
    <lineage>
        <taxon>Archaea</taxon>
        <taxon>Methanobacteriati</taxon>
        <taxon>Methanobacteriota</taxon>
        <taxon>Stenosarchaea group</taxon>
        <taxon>Halobacteria</taxon>
        <taxon>Halobacteriales</taxon>
        <taxon>Natrialbaceae</taxon>
        <taxon>Natronorubrum</taxon>
    </lineage>
</organism>
<dbReference type="Pfam" id="PF00005">
    <property type="entry name" value="ABC_tran"/>
    <property type="match status" value="2"/>
</dbReference>
<dbReference type="InterPro" id="IPR003439">
    <property type="entry name" value="ABC_transporter-like_ATP-bd"/>
</dbReference>
<dbReference type="CDD" id="cd03215">
    <property type="entry name" value="ABC_Carb_Monos_II"/>
    <property type="match status" value="1"/>
</dbReference>
<dbReference type="STRING" id="308853.SAMN05421752_1289"/>